<protein>
    <submittedName>
        <fullName evidence="1">Uncharacterized protein</fullName>
    </submittedName>
</protein>
<comment type="caution">
    <text evidence="1">The sequence shown here is derived from an EMBL/GenBank/DDBJ whole genome shotgun (WGS) entry which is preliminary data.</text>
</comment>
<dbReference type="EMBL" id="CM023482">
    <property type="protein sequence ID" value="KAH6939901.1"/>
    <property type="molecule type" value="Genomic_DNA"/>
</dbReference>
<name>A0ACB7SY65_HYAAI</name>
<evidence type="ECO:0000313" key="2">
    <source>
        <dbReference type="Proteomes" id="UP000821845"/>
    </source>
</evidence>
<sequence>MDLLQIYVSSTVIKQDDSLYLERDGFCIGSRITPILIDLLLARYDRKLQEGIRLFGVVRTFRHVDDFLPLFRTTPEMPSDKIFAHFSTCSPGFSFTKKLPTNGQLRFVDLQLCFGAVHTCWQYAPRSEKGLIPFTSHHSKLVKCAIALSAMKNA</sequence>
<accession>A0ACB7SY65</accession>
<evidence type="ECO:0000313" key="1">
    <source>
        <dbReference type="EMBL" id="KAH6939901.1"/>
    </source>
</evidence>
<dbReference type="Proteomes" id="UP000821845">
    <property type="component" value="Chromosome 2"/>
</dbReference>
<reference evidence="1" key="1">
    <citation type="submission" date="2020-05" db="EMBL/GenBank/DDBJ databases">
        <title>Large-scale comparative analyses of tick genomes elucidate their genetic diversity and vector capacities.</title>
        <authorList>
            <person name="Jia N."/>
            <person name="Wang J."/>
            <person name="Shi W."/>
            <person name="Du L."/>
            <person name="Sun Y."/>
            <person name="Zhan W."/>
            <person name="Jiang J."/>
            <person name="Wang Q."/>
            <person name="Zhang B."/>
            <person name="Ji P."/>
            <person name="Sakyi L.B."/>
            <person name="Cui X."/>
            <person name="Yuan T."/>
            <person name="Jiang B."/>
            <person name="Yang W."/>
            <person name="Lam T.T.-Y."/>
            <person name="Chang Q."/>
            <person name="Ding S."/>
            <person name="Wang X."/>
            <person name="Zhu J."/>
            <person name="Ruan X."/>
            <person name="Zhao L."/>
            <person name="Wei J."/>
            <person name="Que T."/>
            <person name="Du C."/>
            <person name="Cheng J."/>
            <person name="Dai P."/>
            <person name="Han X."/>
            <person name="Huang E."/>
            <person name="Gao Y."/>
            <person name="Liu J."/>
            <person name="Shao H."/>
            <person name="Ye R."/>
            <person name="Li L."/>
            <person name="Wei W."/>
            <person name="Wang X."/>
            <person name="Wang C."/>
            <person name="Yang T."/>
            <person name="Huo Q."/>
            <person name="Li W."/>
            <person name="Guo W."/>
            <person name="Chen H."/>
            <person name="Zhou L."/>
            <person name="Ni X."/>
            <person name="Tian J."/>
            <person name="Zhou Y."/>
            <person name="Sheng Y."/>
            <person name="Liu T."/>
            <person name="Pan Y."/>
            <person name="Xia L."/>
            <person name="Li J."/>
            <person name="Zhao F."/>
            <person name="Cao W."/>
        </authorList>
    </citation>
    <scope>NUCLEOTIDE SEQUENCE</scope>
    <source>
        <strain evidence="1">Hyas-2018</strain>
    </source>
</reference>
<gene>
    <name evidence="1" type="ORF">HPB50_022020</name>
</gene>
<proteinExistence type="predicted"/>
<organism evidence="1 2">
    <name type="scientific">Hyalomma asiaticum</name>
    <name type="common">Tick</name>
    <dbReference type="NCBI Taxonomy" id="266040"/>
    <lineage>
        <taxon>Eukaryota</taxon>
        <taxon>Metazoa</taxon>
        <taxon>Ecdysozoa</taxon>
        <taxon>Arthropoda</taxon>
        <taxon>Chelicerata</taxon>
        <taxon>Arachnida</taxon>
        <taxon>Acari</taxon>
        <taxon>Parasitiformes</taxon>
        <taxon>Ixodida</taxon>
        <taxon>Ixodoidea</taxon>
        <taxon>Ixodidae</taxon>
        <taxon>Hyalomminae</taxon>
        <taxon>Hyalomma</taxon>
    </lineage>
</organism>
<keyword evidence="2" id="KW-1185">Reference proteome</keyword>